<feature type="domain" description="NADH:quinone oxidoreductase/Mrp antiporter transmembrane" evidence="8">
    <location>
        <begin position="104"/>
        <end position="382"/>
    </location>
</feature>
<dbReference type="GO" id="GO:0008137">
    <property type="term" value="F:NADH dehydrogenase (ubiquinone) activity"/>
    <property type="evidence" value="ECO:0007669"/>
    <property type="project" value="UniProtKB-EC"/>
</dbReference>
<evidence type="ECO:0000256" key="5">
    <source>
        <dbReference type="ARBA" id="ARBA00023136"/>
    </source>
</evidence>
<gene>
    <name evidence="9" type="primary">NADH2</name>
</gene>
<proteinExistence type="predicted"/>
<comment type="catalytic activity">
    <reaction evidence="6">
        <text>a ubiquinone + NADH + 5 H(+)(in) = a ubiquinol + NAD(+) + 4 H(+)(out)</text>
        <dbReference type="Rhea" id="RHEA:29091"/>
        <dbReference type="Rhea" id="RHEA-COMP:9565"/>
        <dbReference type="Rhea" id="RHEA-COMP:9566"/>
        <dbReference type="ChEBI" id="CHEBI:15378"/>
        <dbReference type="ChEBI" id="CHEBI:16389"/>
        <dbReference type="ChEBI" id="CHEBI:17976"/>
        <dbReference type="ChEBI" id="CHEBI:57540"/>
        <dbReference type="ChEBI" id="CHEBI:57945"/>
        <dbReference type="EC" id="7.1.1.2"/>
    </reaction>
</comment>
<feature type="transmembrane region" description="Helical" evidence="7">
    <location>
        <begin position="86"/>
        <end position="101"/>
    </location>
</feature>
<evidence type="ECO:0000313" key="9">
    <source>
        <dbReference type="EMBL" id="ALK27153.1"/>
    </source>
</evidence>
<sequence length="452" mass="52656">MVFNYIYLFFIFLILLILFVEMNSLNINYWLLLFFFLVIILVILNWSLINLNFVNKTLFKNNLSFLLCIIFTILLVGFWKEDSLDIYFLNFLVFFGSLIIINTNQLFLVYLAIELQTFPIFVLICKEKFEIKASEAALKYFILGALSSGFFLLGCSMLYLNGLTLDLRIFQLSQHVNSFVEISCIFIIISLIFKLALFPFHFWIADIYEGSSLKTITTIAILPKISVIYVFMQVLNYNDFMTLVGLISVVVANISALNQSKIKRLLAYSGISHFGFIILMINFFNVESLQVGFFYLMIYTSIIVGMFLLMKETFFTKDYYLIELSGLNNLTIILGLSWVILFLSISGIPPLSGFISKWFFFSNLVSENYIFLTVLLILASVIGVGYYLRIVKIMIFQSKNDYFNWSYILSKKSKDSTLNYVIIGWIIYLNIFLILNPNSFFMPIYYFLNYIY</sequence>
<feature type="transmembrane region" description="Helical" evidence="7">
    <location>
        <begin position="265"/>
        <end position="286"/>
    </location>
</feature>
<evidence type="ECO:0000256" key="1">
    <source>
        <dbReference type="ARBA" id="ARBA00004141"/>
    </source>
</evidence>
<evidence type="ECO:0000256" key="4">
    <source>
        <dbReference type="ARBA" id="ARBA00022989"/>
    </source>
</evidence>
<evidence type="ECO:0000256" key="7">
    <source>
        <dbReference type="SAM" id="Phobius"/>
    </source>
</evidence>
<feature type="transmembrane region" description="Helical" evidence="7">
    <location>
        <begin position="61"/>
        <end position="79"/>
    </location>
</feature>
<feature type="transmembrane region" description="Helical" evidence="7">
    <location>
        <begin position="6"/>
        <end position="22"/>
    </location>
</feature>
<keyword evidence="4 7" id="KW-1133">Transmembrane helix</keyword>
<accession>A0A1B0TFV4</accession>
<keyword evidence="3 7" id="KW-0812">Transmembrane</keyword>
<feature type="transmembrane region" description="Helical" evidence="7">
    <location>
        <begin position="29"/>
        <end position="49"/>
    </location>
</feature>
<feature type="transmembrane region" description="Helical" evidence="7">
    <location>
        <begin position="137"/>
        <end position="159"/>
    </location>
</feature>
<dbReference type="Pfam" id="PF00361">
    <property type="entry name" value="Proton_antipo_M"/>
    <property type="match status" value="1"/>
</dbReference>
<evidence type="ECO:0000256" key="2">
    <source>
        <dbReference type="ARBA" id="ARBA00012944"/>
    </source>
</evidence>
<organism evidence="9">
    <name type="scientific">Turritopsis dohrnii</name>
    <dbReference type="NCBI Taxonomy" id="308579"/>
    <lineage>
        <taxon>Eukaryota</taxon>
        <taxon>Metazoa</taxon>
        <taxon>Cnidaria</taxon>
        <taxon>Hydrozoa</taxon>
        <taxon>Hydroidolina</taxon>
        <taxon>Anthoathecata</taxon>
        <taxon>Filifera</taxon>
        <taxon>Oceaniidae</taxon>
        <taxon>Turritopsis</taxon>
    </lineage>
</organism>
<reference evidence="9" key="1">
    <citation type="submission" date="2015-06" db="EMBL/GenBank/DDBJ databases">
        <title>Complete mitochondrial genome sequence and evolutionary analysis of Turritopsis dohrnii, the animal with reversible life-cycle.</title>
        <authorList>
            <person name="Lisenkova A.A."/>
            <person name="Grigorenko A.P."/>
            <person name="Tyajelova T.V."/>
            <person name="Andreeva T.V."/>
            <person name="Gusev F.E."/>
            <person name="Manakhov A.D."/>
            <person name="Goltsov A.Y."/>
            <person name="Piraino S."/>
            <person name="Miglietta M.P."/>
            <person name="Rogaev E.I."/>
        </authorList>
    </citation>
    <scope>NUCLEOTIDE SEQUENCE</scope>
    <source>
        <strain evidence="9">BP</strain>
    </source>
</reference>
<name>A0A1B0TFV4_9CNID</name>
<geneLocation type="mitochondrion" evidence="9"/>
<feature type="transmembrane region" description="Helical" evidence="7">
    <location>
        <begin position="107"/>
        <end position="125"/>
    </location>
</feature>
<dbReference type="PANTHER" id="PTHR22773">
    <property type="entry name" value="NADH DEHYDROGENASE"/>
    <property type="match status" value="1"/>
</dbReference>
<feature type="transmembrane region" description="Helical" evidence="7">
    <location>
        <begin position="240"/>
        <end position="258"/>
    </location>
</feature>
<feature type="transmembrane region" description="Helical" evidence="7">
    <location>
        <begin position="330"/>
        <end position="349"/>
    </location>
</feature>
<protein>
    <recommendedName>
        <fullName evidence="2">NADH:ubiquinone reductase (H(+)-translocating)</fullName>
        <ecNumber evidence="2">7.1.1.2</ecNumber>
    </recommendedName>
</protein>
<dbReference type="AlphaFoldDB" id="A0A1B0TFV4"/>
<evidence type="ECO:0000256" key="3">
    <source>
        <dbReference type="ARBA" id="ARBA00022692"/>
    </source>
</evidence>
<feature type="transmembrane region" description="Helical" evidence="7">
    <location>
        <begin position="417"/>
        <end position="435"/>
    </location>
</feature>
<keyword evidence="9" id="KW-0496">Mitochondrion</keyword>
<feature type="transmembrane region" description="Helical" evidence="7">
    <location>
        <begin position="179"/>
        <end position="204"/>
    </location>
</feature>
<dbReference type="InterPro" id="IPR001750">
    <property type="entry name" value="ND/Mrp_TM"/>
</dbReference>
<feature type="transmembrane region" description="Helical" evidence="7">
    <location>
        <begin position="369"/>
        <end position="388"/>
    </location>
</feature>
<dbReference type="EMBL" id="KT020766">
    <property type="protein sequence ID" value="ALK27153.1"/>
    <property type="molecule type" value="Genomic_DNA"/>
</dbReference>
<dbReference type="GO" id="GO:0016020">
    <property type="term" value="C:membrane"/>
    <property type="evidence" value="ECO:0007669"/>
    <property type="project" value="UniProtKB-SubCell"/>
</dbReference>
<evidence type="ECO:0000256" key="6">
    <source>
        <dbReference type="ARBA" id="ARBA00049551"/>
    </source>
</evidence>
<dbReference type="EC" id="7.1.1.2" evidence="2"/>
<comment type="subcellular location">
    <subcellularLocation>
        <location evidence="1">Membrane</location>
        <topology evidence="1">Multi-pass membrane protein</topology>
    </subcellularLocation>
</comment>
<evidence type="ECO:0000259" key="8">
    <source>
        <dbReference type="Pfam" id="PF00361"/>
    </source>
</evidence>
<feature type="transmembrane region" description="Helical" evidence="7">
    <location>
        <begin position="292"/>
        <end position="310"/>
    </location>
</feature>
<keyword evidence="5 7" id="KW-0472">Membrane</keyword>